<gene>
    <name evidence="1" type="ORF">BcabD6B2_52750</name>
</gene>
<dbReference type="Proteomes" id="UP001497744">
    <property type="component" value="Unassembled WGS sequence"/>
</dbReference>
<protein>
    <submittedName>
        <fullName evidence="1">Aflatoxin B1-aldehyde reductase GliO-like protein</fullName>
    </submittedName>
</protein>
<keyword evidence="2" id="KW-1185">Reference proteome</keyword>
<dbReference type="GeneID" id="94197321"/>
<evidence type="ECO:0000313" key="1">
    <source>
        <dbReference type="EMBL" id="GIX65840.1"/>
    </source>
</evidence>
<name>A0AAV4M1U0_BABCB</name>
<dbReference type="EMBL" id="BPLF01000005">
    <property type="protein sequence ID" value="GIX65840.1"/>
    <property type="molecule type" value="Genomic_DNA"/>
</dbReference>
<reference evidence="1 2" key="1">
    <citation type="submission" date="2021-06" db="EMBL/GenBank/DDBJ databases">
        <title>Genome sequence of Babesia caballi.</title>
        <authorList>
            <person name="Yamagishi J."/>
            <person name="Kidaka T."/>
            <person name="Ochi A."/>
        </authorList>
    </citation>
    <scope>NUCLEOTIDE SEQUENCE [LARGE SCALE GENOMIC DNA]</scope>
    <source>
        <strain evidence="1">USDA-D6B2</strain>
    </source>
</reference>
<accession>A0AAV4M1U0</accession>
<comment type="caution">
    <text evidence="1">The sequence shown here is derived from an EMBL/GenBank/DDBJ whole genome shotgun (WGS) entry which is preliminary data.</text>
</comment>
<evidence type="ECO:0000313" key="2">
    <source>
        <dbReference type="Proteomes" id="UP001497744"/>
    </source>
</evidence>
<dbReference type="AlphaFoldDB" id="A0AAV4M1U0"/>
<sequence>MAFEAGNVDEGFYGAFALGRSFFAGSDAAVAAGSGRRTRAFAELLEDVGLLTRRGRRRRLGEVGFEAKLLVALLEQRGVLGLLEAPALARILDHALNQHLVALLQRYLALAPRLRVLLATDLVLVDVLDHPAAGSVLHLALAAAAEVEHELRQGDPNRGIHVHVLLVGNQLLVDGVREDLGLAIAGAHELHELVLEGL</sequence>
<dbReference type="RefSeq" id="XP_067717909.1">
    <property type="nucleotide sequence ID" value="XM_067861808.1"/>
</dbReference>
<organism evidence="1 2">
    <name type="scientific">Babesia caballi</name>
    <dbReference type="NCBI Taxonomy" id="5871"/>
    <lineage>
        <taxon>Eukaryota</taxon>
        <taxon>Sar</taxon>
        <taxon>Alveolata</taxon>
        <taxon>Apicomplexa</taxon>
        <taxon>Aconoidasida</taxon>
        <taxon>Piroplasmida</taxon>
        <taxon>Babesiidae</taxon>
        <taxon>Babesia</taxon>
    </lineage>
</organism>
<proteinExistence type="predicted"/>